<dbReference type="EMBL" id="CP151767">
    <property type="protein sequence ID" value="WZU67483.1"/>
    <property type="molecule type" value="Genomic_DNA"/>
</dbReference>
<dbReference type="RefSeq" id="WP_342076794.1">
    <property type="nucleotide sequence ID" value="NZ_CP151767.2"/>
</dbReference>
<comment type="subcellular location">
    <subcellularLocation>
        <location evidence="1">Periplasm</location>
    </subcellularLocation>
</comment>
<dbReference type="AlphaFoldDB" id="A0AAN0MAD3"/>
<evidence type="ECO:0000256" key="8">
    <source>
        <dbReference type="SAM" id="SignalP"/>
    </source>
</evidence>
<organism evidence="9 10">
    <name type="scientific">Yoonia rhodophyticola</name>
    <dbReference type="NCBI Taxonomy" id="3137370"/>
    <lineage>
        <taxon>Bacteria</taxon>
        <taxon>Pseudomonadati</taxon>
        <taxon>Pseudomonadota</taxon>
        <taxon>Alphaproteobacteria</taxon>
        <taxon>Rhodobacterales</taxon>
        <taxon>Paracoccaceae</taxon>
        <taxon>Yoonia</taxon>
    </lineage>
</organism>
<feature type="signal peptide" evidence="8">
    <location>
        <begin position="1"/>
        <end position="26"/>
    </location>
</feature>
<dbReference type="InterPro" id="IPR006059">
    <property type="entry name" value="SBP"/>
</dbReference>
<comment type="subunit">
    <text evidence="3">The complex is composed of two ATP-binding proteins (UgpC), two transmembrane proteins (UgpA and UgpE) and a solute-binding protein (UgpB).</text>
</comment>
<dbReference type="GO" id="GO:0042597">
    <property type="term" value="C:periplasmic space"/>
    <property type="evidence" value="ECO:0007669"/>
    <property type="project" value="UniProtKB-SubCell"/>
</dbReference>
<comment type="function">
    <text evidence="7">Part of the ABC transporter complex UgpBAEC involved in sn-glycerol-3-phosphate (G3P) import. Binds G3P.</text>
</comment>
<dbReference type="InterPro" id="IPR050490">
    <property type="entry name" value="Bact_solute-bd_prot1"/>
</dbReference>
<dbReference type="PANTHER" id="PTHR43649:SF31">
    <property type="entry name" value="SN-GLYCEROL-3-PHOSPHATE-BINDING PERIPLASMIC PROTEIN UGPB"/>
    <property type="match status" value="1"/>
</dbReference>
<evidence type="ECO:0000256" key="2">
    <source>
        <dbReference type="ARBA" id="ARBA00008520"/>
    </source>
</evidence>
<protein>
    <recommendedName>
        <fullName evidence="4">sn-glycerol-3-phosphate-binding periplasmic protein UgpB</fullName>
    </recommendedName>
</protein>
<sequence length="424" mass="45135">MSFTTKMLTTAMASAGFSLFAVGVAAQEITYMCSSDGTECATAREIFDRFEAENEGVTVVVDEVPYKAILESLPVQLAAGTGPDMAKVTDLGGLSEYYLDLSPYVDASYWEDSFGGTLDWYRKGPDDNGIYGLHSQLTITGAYINKTLFDQAGVDVPGEDATWDDWAEATRAVAEATGTDFPMAMDRSGHRIAGPAISYGAMLFDENGEGKLVDDGFTAYVQKFVDWHNDGTMARDVWAGAGGSSYQDAAQEFINGQLVYYYSGSWQVAKMDDNIGDAFDWVVVGSPCGTGGCSGMPGGAGIVGFSDTEHPELVAKAIDYLAQEENYAEMTAKTKNIPAHLGVAGAGVEYAGASEGAANALNAWAGQVAKVSPVAFQYQGYKNNRAMFNITVERVTQAIVGELSVEDAMARAEEDLVTALAEAN</sequence>
<keyword evidence="10" id="KW-1185">Reference proteome</keyword>
<evidence type="ECO:0000256" key="4">
    <source>
        <dbReference type="ARBA" id="ARBA00017470"/>
    </source>
</evidence>
<evidence type="ECO:0000256" key="6">
    <source>
        <dbReference type="ARBA" id="ARBA00022729"/>
    </source>
</evidence>
<keyword evidence="5" id="KW-0813">Transport</keyword>
<reference evidence="9 10" key="2">
    <citation type="submission" date="2024-08" db="EMBL/GenBank/DDBJ databases">
        <title>Phylogenomic analyses of a clade within the roseobacter group suggest taxonomic reassignments of species of the genera Aestuariivita, Citreicella, Loktanella, Nautella, Pelagibaca, Ruegeria, Thalassobius, Thiobacimonas and Tropicibacter, and the proposal o.</title>
        <authorList>
            <person name="Jeon C.O."/>
        </authorList>
    </citation>
    <scope>NUCLEOTIDE SEQUENCE [LARGE SCALE GENOMIC DNA]</scope>
    <source>
        <strain evidence="9 10">SS1-5</strain>
    </source>
</reference>
<evidence type="ECO:0000256" key="1">
    <source>
        <dbReference type="ARBA" id="ARBA00004418"/>
    </source>
</evidence>
<dbReference type="Proteomes" id="UP001470809">
    <property type="component" value="Chromosome"/>
</dbReference>
<dbReference type="Pfam" id="PF01547">
    <property type="entry name" value="SBP_bac_1"/>
    <property type="match status" value="1"/>
</dbReference>
<dbReference type="KEGG" id="yrh:AABB31_21590"/>
<proteinExistence type="inferred from homology"/>
<keyword evidence="6 8" id="KW-0732">Signal</keyword>
<evidence type="ECO:0000313" key="9">
    <source>
        <dbReference type="EMBL" id="WZU67483.1"/>
    </source>
</evidence>
<evidence type="ECO:0000313" key="10">
    <source>
        <dbReference type="Proteomes" id="UP001470809"/>
    </source>
</evidence>
<feature type="chain" id="PRO_5042935359" description="sn-glycerol-3-phosphate-binding periplasmic protein UgpB" evidence="8">
    <location>
        <begin position="27"/>
        <end position="424"/>
    </location>
</feature>
<dbReference type="PANTHER" id="PTHR43649">
    <property type="entry name" value="ARABINOSE-BINDING PROTEIN-RELATED"/>
    <property type="match status" value="1"/>
</dbReference>
<reference evidence="10" key="1">
    <citation type="submission" date="2024-04" db="EMBL/GenBank/DDBJ databases">
        <title>Phylogenomic analyses of a clade within the roseobacter group suggest taxonomic reassignments of species of the genera Aestuariivita, Citreicella, Loktanella, Nautella, Pelagibaca, Ruegeria, Thalassobius, Thiobacimonas and Tropicibacter, and the proposal o.</title>
        <authorList>
            <person name="Jeon C.O."/>
        </authorList>
    </citation>
    <scope>NUCLEOTIDE SEQUENCE [LARGE SCALE GENOMIC DNA]</scope>
    <source>
        <strain evidence="10">SS1-5</strain>
    </source>
</reference>
<comment type="similarity">
    <text evidence="2">Belongs to the bacterial solute-binding protein 1 family.</text>
</comment>
<gene>
    <name evidence="9" type="ORF">AABB31_21590</name>
</gene>
<dbReference type="Gene3D" id="3.40.190.10">
    <property type="entry name" value="Periplasmic binding protein-like II"/>
    <property type="match status" value="1"/>
</dbReference>
<evidence type="ECO:0000256" key="3">
    <source>
        <dbReference type="ARBA" id="ARBA00011557"/>
    </source>
</evidence>
<name>A0AAN0MAD3_9RHOB</name>
<dbReference type="SUPFAM" id="SSF53850">
    <property type="entry name" value="Periplasmic binding protein-like II"/>
    <property type="match status" value="1"/>
</dbReference>
<evidence type="ECO:0000256" key="7">
    <source>
        <dbReference type="ARBA" id="ARBA00034473"/>
    </source>
</evidence>
<evidence type="ECO:0000256" key="5">
    <source>
        <dbReference type="ARBA" id="ARBA00022448"/>
    </source>
</evidence>
<accession>A0AAN0MAD3</accession>